<dbReference type="AlphaFoldDB" id="A0A5C6DIA6"/>
<accession>A0A5C6DIA6</accession>
<evidence type="ECO:0000313" key="2">
    <source>
        <dbReference type="Proteomes" id="UP000319143"/>
    </source>
</evidence>
<keyword evidence="2" id="KW-1185">Reference proteome</keyword>
<protein>
    <submittedName>
        <fullName evidence="1">Uncharacterized protein</fullName>
    </submittedName>
</protein>
<dbReference type="EMBL" id="SJPV01000005">
    <property type="protein sequence ID" value="TWU37103.1"/>
    <property type="molecule type" value="Genomic_DNA"/>
</dbReference>
<gene>
    <name evidence="1" type="ORF">Poly41_32300</name>
</gene>
<organism evidence="1 2">
    <name type="scientific">Novipirellula artificiosorum</name>
    <dbReference type="NCBI Taxonomy" id="2528016"/>
    <lineage>
        <taxon>Bacteria</taxon>
        <taxon>Pseudomonadati</taxon>
        <taxon>Planctomycetota</taxon>
        <taxon>Planctomycetia</taxon>
        <taxon>Pirellulales</taxon>
        <taxon>Pirellulaceae</taxon>
        <taxon>Novipirellula</taxon>
    </lineage>
</organism>
<sequence length="161" mass="17862">MSSTSARSVDRTNRSHLGAVRCTPSSPVLLPRKDVVRYLSCDEHSVSVSNHPCPRSVRCTPHPNPVIFFWLLVRMCSMRWTGRGSVTFRSTRTTSLVRFLRRCKLAEALAHIGFSAHPAEACAGGFRGISPVSHDCWQELFSLVIVQLPGRNGVELCRVAT</sequence>
<evidence type="ECO:0000313" key="1">
    <source>
        <dbReference type="EMBL" id="TWU37103.1"/>
    </source>
</evidence>
<comment type="caution">
    <text evidence="1">The sequence shown here is derived from an EMBL/GenBank/DDBJ whole genome shotgun (WGS) entry which is preliminary data.</text>
</comment>
<dbReference type="Proteomes" id="UP000319143">
    <property type="component" value="Unassembled WGS sequence"/>
</dbReference>
<name>A0A5C6DIA6_9BACT</name>
<reference evidence="1 2" key="1">
    <citation type="submission" date="2019-02" db="EMBL/GenBank/DDBJ databases">
        <title>Deep-cultivation of Planctomycetes and their phenomic and genomic characterization uncovers novel biology.</title>
        <authorList>
            <person name="Wiegand S."/>
            <person name="Jogler M."/>
            <person name="Boedeker C."/>
            <person name="Pinto D."/>
            <person name="Vollmers J."/>
            <person name="Rivas-Marin E."/>
            <person name="Kohn T."/>
            <person name="Peeters S.H."/>
            <person name="Heuer A."/>
            <person name="Rast P."/>
            <person name="Oberbeckmann S."/>
            <person name="Bunk B."/>
            <person name="Jeske O."/>
            <person name="Meyerdierks A."/>
            <person name="Storesund J.E."/>
            <person name="Kallscheuer N."/>
            <person name="Luecker S."/>
            <person name="Lage O.M."/>
            <person name="Pohl T."/>
            <person name="Merkel B.J."/>
            <person name="Hornburger P."/>
            <person name="Mueller R.-W."/>
            <person name="Bruemmer F."/>
            <person name="Labrenz M."/>
            <person name="Spormann A.M."/>
            <person name="Op Den Camp H."/>
            <person name="Overmann J."/>
            <person name="Amann R."/>
            <person name="Jetten M.S.M."/>
            <person name="Mascher T."/>
            <person name="Medema M.H."/>
            <person name="Devos D.P."/>
            <person name="Kaster A.-K."/>
            <person name="Ovreas L."/>
            <person name="Rohde M."/>
            <person name="Galperin M.Y."/>
            <person name="Jogler C."/>
        </authorList>
    </citation>
    <scope>NUCLEOTIDE SEQUENCE [LARGE SCALE GENOMIC DNA]</scope>
    <source>
        <strain evidence="1 2">Poly41</strain>
    </source>
</reference>
<proteinExistence type="predicted"/>